<keyword evidence="4" id="KW-0597">Phosphoprotein</keyword>
<dbReference type="Gene3D" id="3.30.300.30">
    <property type="match status" value="2"/>
</dbReference>
<dbReference type="FunFam" id="1.10.1200.10:FF:000005">
    <property type="entry name" value="Nonribosomal peptide synthetase 1"/>
    <property type="match status" value="1"/>
</dbReference>
<dbReference type="SMART" id="SM00823">
    <property type="entry name" value="PKS_PP"/>
    <property type="match status" value="1"/>
</dbReference>
<dbReference type="CDD" id="cd17651">
    <property type="entry name" value="A_NRPS_VisG_like"/>
    <property type="match status" value="1"/>
</dbReference>
<dbReference type="InterPro" id="IPR025110">
    <property type="entry name" value="AMP-bd_C"/>
</dbReference>
<dbReference type="Pfam" id="PF13193">
    <property type="entry name" value="AMP-binding_C"/>
    <property type="match status" value="2"/>
</dbReference>
<dbReference type="InterPro" id="IPR020806">
    <property type="entry name" value="PKS_PP-bd"/>
</dbReference>
<dbReference type="NCBIfam" id="TIGR01733">
    <property type="entry name" value="AA-adenyl-dom"/>
    <property type="match status" value="2"/>
</dbReference>
<dbReference type="Gene3D" id="1.10.1200.10">
    <property type="entry name" value="ACP-like"/>
    <property type="match status" value="2"/>
</dbReference>
<comment type="similarity">
    <text evidence="2">Belongs to the ATP-dependent AMP-binding enzyme family.</text>
</comment>
<dbReference type="EMBL" id="RXOE01000002">
    <property type="protein sequence ID" value="RTQ35420.1"/>
    <property type="molecule type" value="Genomic_DNA"/>
</dbReference>
<dbReference type="CDD" id="cd05930">
    <property type="entry name" value="A_NRPS"/>
    <property type="match status" value="1"/>
</dbReference>
<dbReference type="FunFam" id="3.30.300.30:FF:000010">
    <property type="entry name" value="Enterobactin synthetase component F"/>
    <property type="match status" value="2"/>
</dbReference>
<dbReference type="Pfam" id="PF00501">
    <property type="entry name" value="AMP-binding"/>
    <property type="match status" value="2"/>
</dbReference>
<dbReference type="Pfam" id="PF00668">
    <property type="entry name" value="Condensation"/>
    <property type="match status" value="2"/>
</dbReference>
<feature type="domain" description="Carrier" evidence="5">
    <location>
        <begin position="2144"/>
        <end position="2221"/>
    </location>
</feature>
<feature type="domain" description="Carrier" evidence="5">
    <location>
        <begin position="1087"/>
        <end position="1162"/>
    </location>
</feature>
<comment type="cofactor">
    <cofactor evidence="1">
        <name>pantetheine 4'-phosphate</name>
        <dbReference type="ChEBI" id="CHEBI:47942"/>
    </cofactor>
</comment>
<evidence type="ECO:0000256" key="2">
    <source>
        <dbReference type="ARBA" id="ARBA00006432"/>
    </source>
</evidence>
<dbReference type="InterPro" id="IPR020802">
    <property type="entry name" value="TesA-like"/>
</dbReference>
<protein>
    <submittedName>
        <fullName evidence="6">Amino acid adenylation domain-containing protein</fullName>
    </submittedName>
</protein>
<keyword evidence="7" id="KW-1185">Reference proteome</keyword>
<dbReference type="NCBIfam" id="NF003417">
    <property type="entry name" value="PRK04813.1"/>
    <property type="match status" value="2"/>
</dbReference>
<dbReference type="PROSITE" id="PS50075">
    <property type="entry name" value="CARRIER"/>
    <property type="match status" value="2"/>
</dbReference>
<dbReference type="PROSITE" id="PS00012">
    <property type="entry name" value="PHOSPHOPANTETHEINE"/>
    <property type="match status" value="1"/>
</dbReference>
<dbReference type="GO" id="GO:0003824">
    <property type="term" value="F:catalytic activity"/>
    <property type="evidence" value="ECO:0007669"/>
    <property type="project" value="InterPro"/>
</dbReference>
<dbReference type="Pfam" id="PF00975">
    <property type="entry name" value="Thioesterase"/>
    <property type="match status" value="2"/>
</dbReference>
<sequence>MNLEVASTQSLDAPALIGLLEERRVLARIEQGELVLKAPRGVLTPGVMALLKLHKQALMSWVAANDDRAAAATRQQEQQPRITPRMLPLVRLEQAQIDRIVAATPGGAGNVQDIYPLAPLQEGILFHHLLQQQGDAYLTRLLMAFDSRELLDRFVAAMNDAIARHDVLRTAVQWDGLPEPVQVVWRRARLEVETLEFDGGDVQARLQAHADPARYRLDVRRAPMMRGFAAFDEAEGGRWLLQMLYHHLAMDHVTLELLAHEVGLVMQGRRAELPQPVPFRNFVAQARLGAREAEHEQFFRARLGDVVQPTAPFDLLDVQGNGSDAVQAKLRLEPALCADLRRVARGRGVGAACVFHLAWAQVLARCSGNDGGDVVFGTVLLGRLQGGEGADRAMGMFINTLPLRVRLEGLSAGAALGETAAALAELLRHEHASLTLAQRCSGLPANTPLFSALLNYRHSREQAVQGEEGIAGIRHLESRDRTNYPFVLHVDDHGQGFSITAEIVKQVDAERIAGWMRETLENLVRALDQAPDTPMRDVETLPAAEREQVLHGFNATRRDHGDIGSGGELVHTLFERRADSDPHAVALESATERLGYGELEARSNQLAHHLRTLGVVPDQRVAICLEGGAASVIAIVATLKAGGAYVPLDPALPDERLMHMLADSAPRVLLTQERLAHRLAVPPTCERVLLDDIAAAPWAQATAPRPDPHALGLRGEHLAYVIYTSGSTGAPKGVAMPHRALVNLLAWQREQLPDAARTLQFAAPGFDVAFQEIFSTLATGGTLVPLPDELRRDLPALAGWLGEQGVERLFLPFIALNALSELWSQHGAALPPTLRDLIVAGEQLRITPAIRRLFEGNGKARLHNHYGPTESHVVTTYTLSGPAEEWSDLPPIGTPVDNCRLYLLDAQGRPVPRGVAGEIHIAGAQVARGYLNQIALSAERFLRDPFADDEVARMYRSGDLGRWRDDGTIEYLGRNDFQLKIRGHRAEPGEIEARLNELPGIREAAVVAREDVPGEKRLVAYIVADGAHDAIDPAGLRQQLAARLPEHMLPGAFVPLGALPLTPNGKLDRKALPAPEGLAFAHRNYEATIGEIEDTLAQIWCELLGMERVGRNDNFFELGGHSLLAVRLVSQLRERLGVELPLPVLFTHPRLADLARDVAEASQNTLGAIARADRSAPLPMSFAQQRLWFIARIDPEASKAYHVPDAVRLRGPLDTAALQAAFDRIVERHEVLRTRFVGIGGEARQVIDEPRGFALLHEDRRGITDEALERIVREEALRPFDLALGPLIRGRLLVLGPDDHVLLVTMHHIVSDGWSGGVLAKEFSALYGAFREGRSDPLPPLAIQYADFGMWQRQWLQGPLLQQQLEQWVRQLRGAPALLDLPTDRPRPPVQDYRGANIAVELDAVLGQGLRALGQRHGTTLYMTLLAAWAVVLGRLSGQEQVVIGSSHAGRNRVEVEPLIGFFVNTQALKIDLSDSPGVGALLAQARQTAVQAQSLQDVPFERLVEALNPPRSLAHHPVFQVMLSWHNTPEAGLDLPGLQAQSLGGGADSAQFELSLELRENGEGIAGQLNYACALFDEATVRRQWRCLEAVLRAMVADDSQPVDRIDLLDADERASIVEGFNESHAATAQPVLVHALIEEQAARQPDAQAIEYAGQSLGYGELNARSNRLAHHLRALGVKPDDRVAICAERSLEMVVAMLATLKAGGAYVPLDPVHPDERLAQMLEDSGAVVLLTQQRLDARLQAPQRCARVLLDAEQPDWATAPSTNPDPAAVGLTPSHLAYVIYTSGSTGEPKGVMVEHRNVAFFLRAMEACVHGTAPDCRRVAWNSSFGFDMAVKAWGQLAFGRSVFLLPEADRLGAQELLGFLETHRIEAMECTPSHLRLMQGAGLLQGRAPSLRKLLLGGEPIDAATWGTLAAVEGRLFFNMYGPTECTVDASCGVIDGRRPHIGQVMPGARIYLLDAAGQPVPVGVAGEIHIGGAGVARGYLGRPELTAERFPRDPFVADDAQARMYRTGDLGRWREDGTLEYLGRNDQQIKLRGFRIEPGEIEARLARLPGVREAAVVAREDSPGDRRLVAYVVAGTETPDPSQLRAGLAAHLPEYMLPSAFVTLAALPLTPNGKLDRKALPAPDAQGLALGRYEAPRGEAECTIAALWSQLLGVERIGRHDNFFDLGGYSLMVFQVIEGLKQKGYEVALQDVLLAQQLSALAELIGKPREDIADLGPNAQWVTIRKGGATRRALVFIHEPSGEVLSYEGLARHVDPEVGLYGIRADRDAVQAGSRYEDLAAGYVRLIREALPQGPYRLAGWSAGGVLAFEVARQLLSAGEQVEFLGLIDSWHRSEGERGISELGEQDRKLLLVAFAEYYGRKLEAGEIERLLAADGLPASIALARAEGWLKKDMSPAEFDARAGLWFELRAAAHRYHARPLEIDAHLFSALPGGDAGDPANGWSAVLGNRLQVHPVGGDHWSIMMDGRHAARVGGAIDSILERLDGTQAQPATANRPPAPGAVVTIRSSGSSSQARKVFCLPGAGANATSFLDFASRSPGDASFIGLEAPALLGRDGEPPTLQEAARRHVDAIRALQPRGPYHLIGHSFGGWVALETARQLAEAGATVAPVVLVDTDAPRAEGFGDRAHALREYLALIRLQGGKEHGLDAGTLAALPAGEQTASVFEAMRRARLLPPSARRADFAPVLEMFCRQCAIGYRPEGEFTGLALLLRAVSDDGDESVSLDAWRTHEPRLRSFDVPGSDHLSILRQPHVDRVIEIVGRHWYLGRRA</sequence>
<dbReference type="OrthoDB" id="6297021at2"/>
<dbReference type="InterPro" id="IPR010071">
    <property type="entry name" value="AA_adenyl_dom"/>
</dbReference>
<dbReference type="FunFam" id="3.30.559.10:FF:000012">
    <property type="entry name" value="Non-ribosomal peptide synthetase"/>
    <property type="match status" value="1"/>
</dbReference>
<dbReference type="PANTHER" id="PTHR45527">
    <property type="entry name" value="NONRIBOSOMAL PEPTIDE SYNTHETASE"/>
    <property type="match status" value="1"/>
</dbReference>
<dbReference type="FunFam" id="3.40.50.12780:FF:000012">
    <property type="entry name" value="Non-ribosomal peptide synthetase"/>
    <property type="match status" value="1"/>
</dbReference>
<dbReference type="SMART" id="SM00824">
    <property type="entry name" value="PKS_TE"/>
    <property type="match status" value="1"/>
</dbReference>
<dbReference type="CDD" id="cd19544">
    <property type="entry name" value="E-C_NRPS"/>
    <property type="match status" value="1"/>
</dbReference>
<dbReference type="InterPro" id="IPR029058">
    <property type="entry name" value="AB_hydrolase_fold"/>
</dbReference>
<dbReference type="Proteomes" id="UP000267418">
    <property type="component" value="Unassembled WGS sequence"/>
</dbReference>
<dbReference type="Gene3D" id="2.30.38.10">
    <property type="entry name" value="Luciferase, Domain 3"/>
    <property type="match status" value="2"/>
</dbReference>
<evidence type="ECO:0000256" key="4">
    <source>
        <dbReference type="ARBA" id="ARBA00022553"/>
    </source>
</evidence>
<dbReference type="InterPro" id="IPR020845">
    <property type="entry name" value="AMP-binding_CS"/>
</dbReference>
<dbReference type="SUPFAM" id="SSF53474">
    <property type="entry name" value="alpha/beta-Hydrolases"/>
    <property type="match status" value="2"/>
</dbReference>
<dbReference type="InterPro" id="IPR045851">
    <property type="entry name" value="AMP-bd_C_sf"/>
</dbReference>
<dbReference type="InterPro" id="IPR001031">
    <property type="entry name" value="Thioesterase"/>
</dbReference>
<dbReference type="GO" id="GO:0031177">
    <property type="term" value="F:phosphopantetheine binding"/>
    <property type="evidence" value="ECO:0007669"/>
    <property type="project" value="InterPro"/>
</dbReference>
<dbReference type="InterPro" id="IPR001242">
    <property type="entry name" value="Condensation_dom"/>
</dbReference>
<dbReference type="Pfam" id="PF00550">
    <property type="entry name" value="PP-binding"/>
    <property type="match status" value="2"/>
</dbReference>
<dbReference type="SUPFAM" id="SSF52777">
    <property type="entry name" value="CoA-dependent acyltransferases"/>
    <property type="match status" value="4"/>
</dbReference>
<reference evidence="6 7" key="1">
    <citation type="submission" date="2018-12" db="EMBL/GenBank/DDBJ databases">
        <title>The genome of Variovorax gossypii DSM 100435.</title>
        <authorList>
            <person name="Gao J."/>
            <person name="Sun J."/>
        </authorList>
    </citation>
    <scope>NUCLEOTIDE SEQUENCE [LARGE SCALE GENOMIC DNA]</scope>
    <source>
        <strain evidence="6 7">DSM 100435</strain>
    </source>
</reference>
<name>A0A431TP51_9BURK</name>
<proteinExistence type="inferred from homology"/>
<dbReference type="GO" id="GO:0005829">
    <property type="term" value="C:cytosol"/>
    <property type="evidence" value="ECO:0007669"/>
    <property type="project" value="TreeGrafter"/>
</dbReference>
<dbReference type="CDD" id="cd19531">
    <property type="entry name" value="LCL_NRPS-like"/>
    <property type="match status" value="1"/>
</dbReference>
<dbReference type="InterPro" id="IPR023213">
    <property type="entry name" value="CAT-like_dom_sf"/>
</dbReference>
<dbReference type="Gene3D" id="3.40.50.1820">
    <property type="entry name" value="alpha/beta hydrolase"/>
    <property type="match status" value="2"/>
</dbReference>
<dbReference type="InterPro" id="IPR036736">
    <property type="entry name" value="ACP-like_sf"/>
</dbReference>
<dbReference type="Gene3D" id="3.40.50.980">
    <property type="match status" value="4"/>
</dbReference>
<comment type="caution">
    <text evidence="6">The sequence shown here is derived from an EMBL/GenBank/DDBJ whole genome shotgun (WGS) entry which is preliminary data.</text>
</comment>
<dbReference type="InterPro" id="IPR009081">
    <property type="entry name" value="PP-bd_ACP"/>
</dbReference>
<dbReference type="Gene3D" id="3.30.559.30">
    <property type="entry name" value="Nonribosomal peptide synthetase, condensation domain"/>
    <property type="match status" value="2"/>
</dbReference>
<dbReference type="FunFam" id="2.30.38.10:FF:000001">
    <property type="entry name" value="Non-ribosomal peptide synthetase PvdI"/>
    <property type="match status" value="2"/>
</dbReference>
<dbReference type="InterPro" id="IPR006162">
    <property type="entry name" value="Ppantetheine_attach_site"/>
</dbReference>
<evidence type="ECO:0000313" key="6">
    <source>
        <dbReference type="EMBL" id="RTQ35420.1"/>
    </source>
</evidence>
<dbReference type="PANTHER" id="PTHR45527:SF1">
    <property type="entry name" value="FATTY ACID SYNTHASE"/>
    <property type="match status" value="1"/>
</dbReference>
<evidence type="ECO:0000259" key="5">
    <source>
        <dbReference type="PROSITE" id="PS50075"/>
    </source>
</evidence>
<dbReference type="Gene3D" id="3.30.559.10">
    <property type="entry name" value="Chloramphenicol acetyltransferase-like domain"/>
    <property type="match status" value="2"/>
</dbReference>
<evidence type="ECO:0000256" key="1">
    <source>
        <dbReference type="ARBA" id="ARBA00001957"/>
    </source>
</evidence>
<accession>A0A431TP51</accession>
<dbReference type="GO" id="GO:0043041">
    <property type="term" value="P:amino acid activation for nonribosomal peptide biosynthetic process"/>
    <property type="evidence" value="ECO:0007669"/>
    <property type="project" value="TreeGrafter"/>
</dbReference>
<dbReference type="SUPFAM" id="SSF56801">
    <property type="entry name" value="Acetyl-CoA synthetase-like"/>
    <property type="match status" value="2"/>
</dbReference>
<dbReference type="PROSITE" id="PS00455">
    <property type="entry name" value="AMP_BINDING"/>
    <property type="match status" value="2"/>
</dbReference>
<keyword evidence="3" id="KW-0596">Phosphopantetheine</keyword>
<dbReference type="InterPro" id="IPR000873">
    <property type="entry name" value="AMP-dep_synth/lig_dom"/>
</dbReference>
<gene>
    <name evidence="6" type="ORF">EJP69_13705</name>
</gene>
<dbReference type="SUPFAM" id="SSF47336">
    <property type="entry name" value="ACP-like"/>
    <property type="match status" value="2"/>
</dbReference>
<organism evidence="6 7">
    <name type="scientific">Variovorax gossypii</name>
    <dbReference type="NCBI Taxonomy" id="1679495"/>
    <lineage>
        <taxon>Bacteria</taxon>
        <taxon>Pseudomonadati</taxon>
        <taxon>Pseudomonadota</taxon>
        <taxon>Betaproteobacteria</taxon>
        <taxon>Burkholderiales</taxon>
        <taxon>Comamonadaceae</taxon>
        <taxon>Variovorax</taxon>
    </lineage>
</organism>
<evidence type="ECO:0000256" key="3">
    <source>
        <dbReference type="ARBA" id="ARBA00022450"/>
    </source>
</evidence>
<dbReference type="GO" id="GO:0044550">
    <property type="term" value="P:secondary metabolite biosynthetic process"/>
    <property type="evidence" value="ECO:0007669"/>
    <property type="project" value="UniProtKB-ARBA"/>
</dbReference>
<evidence type="ECO:0000313" key="7">
    <source>
        <dbReference type="Proteomes" id="UP000267418"/>
    </source>
</evidence>
<dbReference type="FunFam" id="3.40.50.980:FF:000001">
    <property type="entry name" value="Non-ribosomal peptide synthetase"/>
    <property type="match status" value="2"/>
</dbReference>